<dbReference type="Gene3D" id="3.90.1480.20">
    <property type="entry name" value="Glycosyl transferase family 29"/>
    <property type="match status" value="1"/>
</dbReference>
<keyword evidence="5" id="KW-0812">Transmembrane</keyword>
<dbReference type="InterPro" id="IPR038578">
    <property type="entry name" value="GT29-like_sf"/>
</dbReference>
<keyword evidence="7" id="KW-0472">Membrane</keyword>
<dbReference type="RefSeq" id="WP_254085172.1">
    <property type="nucleotide sequence ID" value="NZ_JAHESE010000014.1"/>
</dbReference>
<keyword evidence="6" id="KW-1133">Transmembrane helix</keyword>
<keyword evidence="10" id="KW-1185">Reference proteome</keyword>
<proteinExistence type="predicted"/>
<protein>
    <submittedName>
        <fullName evidence="9">Glycosyltransferase family 29 protein</fullName>
        <ecNumber evidence="9">2.4.-.-</ecNumber>
    </submittedName>
</protein>
<accession>A0AAP2E0D2</accession>
<evidence type="ECO:0000256" key="8">
    <source>
        <dbReference type="ARBA" id="ARBA00023180"/>
    </source>
</evidence>
<evidence type="ECO:0000256" key="5">
    <source>
        <dbReference type="ARBA" id="ARBA00022692"/>
    </source>
</evidence>
<dbReference type="GO" id="GO:0016020">
    <property type="term" value="C:membrane"/>
    <property type="evidence" value="ECO:0007669"/>
    <property type="project" value="UniProtKB-SubCell"/>
</dbReference>
<evidence type="ECO:0000256" key="2">
    <source>
        <dbReference type="ARBA" id="ARBA00004308"/>
    </source>
</evidence>
<evidence type="ECO:0000313" key="9">
    <source>
        <dbReference type="EMBL" id="MBT1709593.1"/>
    </source>
</evidence>
<evidence type="ECO:0000256" key="3">
    <source>
        <dbReference type="ARBA" id="ARBA00022676"/>
    </source>
</evidence>
<dbReference type="AlphaFoldDB" id="A0AAP2E0D2"/>
<reference evidence="9 10" key="1">
    <citation type="submission" date="2021-05" db="EMBL/GenBank/DDBJ databases">
        <title>A Polyphasic approach of four new species of the genus Ohtaekwangia: Ohtaekwangia histidinii sp. nov., Ohtaekwangia cretensis sp. nov., Ohtaekwangia indiensis sp. nov., Ohtaekwangia reichenbachii sp. nov. from diverse environment.</title>
        <authorList>
            <person name="Octaviana S."/>
        </authorList>
    </citation>
    <scope>NUCLEOTIDE SEQUENCE [LARGE SCALE GENOMIC DNA]</scope>
    <source>
        <strain evidence="9 10">PWU5</strain>
    </source>
</reference>
<evidence type="ECO:0000256" key="4">
    <source>
        <dbReference type="ARBA" id="ARBA00022679"/>
    </source>
</evidence>
<name>A0AAP2E0D2_9BACT</name>
<organism evidence="9 10">
    <name type="scientific">Dawidia cretensis</name>
    <dbReference type="NCBI Taxonomy" id="2782350"/>
    <lineage>
        <taxon>Bacteria</taxon>
        <taxon>Pseudomonadati</taxon>
        <taxon>Bacteroidota</taxon>
        <taxon>Cytophagia</taxon>
        <taxon>Cytophagales</taxon>
        <taxon>Chryseotaleaceae</taxon>
        <taxon>Dawidia</taxon>
    </lineage>
</organism>
<dbReference type="GO" id="GO:0012505">
    <property type="term" value="C:endomembrane system"/>
    <property type="evidence" value="ECO:0007669"/>
    <property type="project" value="UniProtKB-SubCell"/>
</dbReference>
<dbReference type="EMBL" id="JAHESE010000014">
    <property type="protein sequence ID" value="MBT1709593.1"/>
    <property type="molecule type" value="Genomic_DNA"/>
</dbReference>
<dbReference type="Proteomes" id="UP001319080">
    <property type="component" value="Unassembled WGS sequence"/>
</dbReference>
<evidence type="ECO:0000313" key="10">
    <source>
        <dbReference type="Proteomes" id="UP001319080"/>
    </source>
</evidence>
<gene>
    <name evidence="9" type="ORF">KK062_15225</name>
</gene>
<dbReference type="EC" id="2.4.-.-" evidence="9"/>
<dbReference type="Pfam" id="PF00777">
    <property type="entry name" value="Glyco_transf_29"/>
    <property type="match status" value="1"/>
</dbReference>
<evidence type="ECO:0000256" key="6">
    <source>
        <dbReference type="ARBA" id="ARBA00022989"/>
    </source>
</evidence>
<dbReference type="InterPro" id="IPR001675">
    <property type="entry name" value="Glyco_trans_29"/>
</dbReference>
<dbReference type="GO" id="GO:0008373">
    <property type="term" value="F:sialyltransferase activity"/>
    <property type="evidence" value="ECO:0007669"/>
    <property type="project" value="InterPro"/>
</dbReference>
<evidence type="ECO:0000256" key="1">
    <source>
        <dbReference type="ARBA" id="ARBA00004167"/>
    </source>
</evidence>
<keyword evidence="8" id="KW-0325">Glycoprotein</keyword>
<evidence type="ECO:0000256" key="7">
    <source>
        <dbReference type="ARBA" id="ARBA00023136"/>
    </source>
</evidence>
<keyword evidence="3 9" id="KW-0328">Glycosyltransferase</keyword>
<comment type="subcellular location">
    <subcellularLocation>
        <location evidence="2">Endomembrane system</location>
    </subcellularLocation>
    <subcellularLocation>
        <location evidence="1">Membrane</location>
        <topology evidence="1">Single-pass membrane protein</topology>
    </subcellularLocation>
</comment>
<keyword evidence="4 9" id="KW-0808">Transferase</keyword>
<sequence length="243" mass="27593">MKKVIHAFRGLVLAVTNIRVFPLHRFRGKRIAVVGPASSAFNTGKGAYIDGFDIVVRVNKSALTVDTGKHAVDIGARTDVLFHCFLENMHSGGGKLDFEMYKRQGIQDVINPRYEWTGLRNSFNFYKKYLAPQRTYVLSHKLYADIDRSLGQYRPTTGYSALCALLESDFSELYITGFTFFKTAYGDGYRDDMQQAQQARDFMISVGLHNPDKEYEEFKKRLARHPGKNVQLDAGLRAILSTQ</sequence>
<comment type="caution">
    <text evidence="9">The sequence shown here is derived from an EMBL/GenBank/DDBJ whole genome shotgun (WGS) entry which is preliminary data.</text>
</comment>